<dbReference type="Gene3D" id="3.40.50.300">
    <property type="entry name" value="P-loop containing nucleotide triphosphate hydrolases"/>
    <property type="match status" value="1"/>
</dbReference>
<dbReference type="Gene3D" id="1.10.8.430">
    <property type="entry name" value="Helical domain of apoptotic protease-activating factors"/>
    <property type="match status" value="1"/>
</dbReference>
<comment type="caution">
    <text evidence="3">The sequence shown here is derived from an EMBL/GenBank/DDBJ whole genome shotgun (WGS) entry which is preliminary data.</text>
</comment>
<dbReference type="EMBL" id="JARPOI010000014">
    <property type="protein sequence ID" value="KAJ9160194.1"/>
    <property type="molecule type" value="Genomic_DNA"/>
</dbReference>
<dbReference type="Pfam" id="PF00931">
    <property type="entry name" value="NB-ARC"/>
    <property type="match status" value="1"/>
</dbReference>
<evidence type="ECO:0000259" key="2">
    <source>
        <dbReference type="Pfam" id="PF00931"/>
    </source>
</evidence>
<dbReference type="InterPro" id="IPR042197">
    <property type="entry name" value="Apaf_helical"/>
</dbReference>
<reference evidence="3" key="1">
    <citation type="journal article" date="2023" name="Plant Biotechnol. J.">
        <title>Chromosome-level wild Hevea brasiliensis genome provides new tools for genomic-assisted breeding and valuable loci to elevate rubber yield.</title>
        <authorList>
            <person name="Cheng H."/>
            <person name="Song X."/>
            <person name="Hu Y."/>
            <person name="Wu T."/>
            <person name="Yang Q."/>
            <person name="An Z."/>
            <person name="Feng S."/>
            <person name="Deng Z."/>
            <person name="Wu W."/>
            <person name="Zeng X."/>
            <person name="Tu M."/>
            <person name="Wang X."/>
            <person name="Huang H."/>
        </authorList>
    </citation>
    <scope>NUCLEOTIDE SEQUENCE</scope>
    <source>
        <strain evidence="3">MT/VB/25A 57/8</strain>
    </source>
</reference>
<name>A0ABQ9L650_HEVBR</name>
<sequence>MKDEQPLKSMLEKMKGEVQFKSVLESIKEERLIEALHGVLEEKRYLVVFDDIWTIAAWDCLKPAFAREKKGSKVLFTTRNRTVASHADPWSSPVEPPFLTDNEGWELLKRKTFLKEILMEHGCSPEFEKLVRGMLKKCRGLPLAVVVLGGL</sequence>
<keyword evidence="1" id="KW-0611">Plant defense</keyword>
<dbReference type="InterPro" id="IPR002182">
    <property type="entry name" value="NB-ARC"/>
</dbReference>
<organism evidence="3 4">
    <name type="scientific">Hevea brasiliensis</name>
    <name type="common">Para rubber tree</name>
    <name type="synonym">Siphonia brasiliensis</name>
    <dbReference type="NCBI Taxonomy" id="3981"/>
    <lineage>
        <taxon>Eukaryota</taxon>
        <taxon>Viridiplantae</taxon>
        <taxon>Streptophyta</taxon>
        <taxon>Embryophyta</taxon>
        <taxon>Tracheophyta</taxon>
        <taxon>Spermatophyta</taxon>
        <taxon>Magnoliopsida</taxon>
        <taxon>eudicotyledons</taxon>
        <taxon>Gunneridae</taxon>
        <taxon>Pentapetalae</taxon>
        <taxon>rosids</taxon>
        <taxon>fabids</taxon>
        <taxon>Malpighiales</taxon>
        <taxon>Euphorbiaceae</taxon>
        <taxon>Crotonoideae</taxon>
        <taxon>Micrandreae</taxon>
        <taxon>Hevea</taxon>
    </lineage>
</organism>
<evidence type="ECO:0000313" key="3">
    <source>
        <dbReference type="EMBL" id="KAJ9160194.1"/>
    </source>
</evidence>
<gene>
    <name evidence="3" type="ORF">P3X46_025616</name>
</gene>
<accession>A0ABQ9L650</accession>
<keyword evidence="4" id="KW-1185">Reference proteome</keyword>
<dbReference type="InterPro" id="IPR027417">
    <property type="entry name" value="P-loop_NTPase"/>
</dbReference>
<dbReference type="PANTHER" id="PTHR36766:SF44">
    <property type="entry name" value="NBS-CODING RESISTANCE GENE ANALOG"/>
    <property type="match status" value="1"/>
</dbReference>
<dbReference type="Proteomes" id="UP001174677">
    <property type="component" value="Chromosome 14"/>
</dbReference>
<proteinExistence type="predicted"/>
<dbReference type="PRINTS" id="PR00364">
    <property type="entry name" value="DISEASERSIST"/>
</dbReference>
<evidence type="ECO:0000256" key="1">
    <source>
        <dbReference type="ARBA" id="ARBA00022821"/>
    </source>
</evidence>
<evidence type="ECO:0000313" key="4">
    <source>
        <dbReference type="Proteomes" id="UP001174677"/>
    </source>
</evidence>
<feature type="domain" description="NB-ARC" evidence="2">
    <location>
        <begin position="11"/>
        <end position="115"/>
    </location>
</feature>
<dbReference type="PANTHER" id="PTHR36766">
    <property type="entry name" value="PLANT BROAD-SPECTRUM MILDEW RESISTANCE PROTEIN RPW8"/>
    <property type="match status" value="1"/>
</dbReference>
<protein>
    <recommendedName>
        <fullName evidence="2">NB-ARC domain-containing protein</fullName>
    </recommendedName>
</protein>
<dbReference type="SUPFAM" id="SSF52540">
    <property type="entry name" value="P-loop containing nucleoside triphosphate hydrolases"/>
    <property type="match status" value="1"/>
</dbReference>